<protein>
    <submittedName>
        <fullName evidence="1">Uncharacterized protein</fullName>
    </submittedName>
</protein>
<dbReference type="AlphaFoldDB" id="A0A0F9VCF6"/>
<reference evidence="1" key="1">
    <citation type="journal article" date="2015" name="Nature">
        <title>Complex archaea that bridge the gap between prokaryotes and eukaryotes.</title>
        <authorList>
            <person name="Spang A."/>
            <person name="Saw J.H."/>
            <person name="Jorgensen S.L."/>
            <person name="Zaremba-Niedzwiedzka K."/>
            <person name="Martijn J."/>
            <person name="Lind A.E."/>
            <person name="van Eijk R."/>
            <person name="Schleper C."/>
            <person name="Guy L."/>
            <person name="Ettema T.J."/>
        </authorList>
    </citation>
    <scope>NUCLEOTIDE SEQUENCE</scope>
</reference>
<name>A0A0F9VCF6_9ZZZZ</name>
<dbReference type="EMBL" id="LAZR01000387">
    <property type="protein sequence ID" value="KKN71256.1"/>
    <property type="molecule type" value="Genomic_DNA"/>
</dbReference>
<proteinExistence type="predicted"/>
<organism evidence="1">
    <name type="scientific">marine sediment metagenome</name>
    <dbReference type="NCBI Taxonomy" id="412755"/>
    <lineage>
        <taxon>unclassified sequences</taxon>
        <taxon>metagenomes</taxon>
        <taxon>ecological metagenomes</taxon>
    </lineage>
</organism>
<comment type="caution">
    <text evidence="1">The sequence shown here is derived from an EMBL/GenBank/DDBJ whole genome shotgun (WGS) entry which is preliminary data.</text>
</comment>
<gene>
    <name evidence="1" type="ORF">LCGC14_0422990</name>
</gene>
<evidence type="ECO:0000313" key="1">
    <source>
        <dbReference type="EMBL" id="KKN71256.1"/>
    </source>
</evidence>
<accession>A0A0F9VCF6</accession>
<sequence>MTDKINFYNHKPESEFIKYKAEYPHVPEKQLRDEWEDNSGDLRHSRLCAETGQWP</sequence>